<organism evidence="1">
    <name type="scientific">Arundo donax</name>
    <name type="common">Giant reed</name>
    <name type="synonym">Donax arundinaceus</name>
    <dbReference type="NCBI Taxonomy" id="35708"/>
    <lineage>
        <taxon>Eukaryota</taxon>
        <taxon>Viridiplantae</taxon>
        <taxon>Streptophyta</taxon>
        <taxon>Embryophyta</taxon>
        <taxon>Tracheophyta</taxon>
        <taxon>Spermatophyta</taxon>
        <taxon>Magnoliopsida</taxon>
        <taxon>Liliopsida</taxon>
        <taxon>Poales</taxon>
        <taxon>Poaceae</taxon>
        <taxon>PACMAD clade</taxon>
        <taxon>Arundinoideae</taxon>
        <taxon>Arundineae</taxon>
        <taxon>Arundo</taxon>
    </lineage>
</organism>
<protein>
    <submittedName>
        <fullName evidence="1">Uncharacterized protein</fullName>
    </submittedName>
</protein>
<reference evidence="1" key="2">
    <citation type="journal article" date="2015" name="Data Brief">
        <title>Shoot transcriptome of the giant reed, Arundo donax.</title>
        <authorList>
            <person name="Barrero R.A."/>
            <person name="Guerrero F.D."/>
            <person name="Moolhuijzen P."/>
            <person name="Goolsby J.A."/>
            <person name="Tidwell J."/>
            <person name="Bellgard S.E."/>
            <person name="Bellgard M.I."/>
        </authorList>
    </citation>
    <scope>NUCLEOTIDE SEQUENCE</scope>
    <source>
        <tissue evidence="1">Shoot tissue taken approximately 20 cm above the soil surface</tissue>
    </source>
</reference>
<evidence type="ECO:0000313" key="1">
    <source>
        <dbReference type="EMBL" id="JAE36930.1"/>
    </source>
</evidence>
<dbReference type="EMBL" id="GBRH01160966">
    <property type="protein sequence ID" value="JAE36930.1"/>
    <property type="molecule type" value="Transcribed_RNA"/>
</dbReference>
<reference evidence="1" key="1">
    <citation type="submission" date="2014-09" db="EMBL/GenBank/DDBJ databases">
        <authorList>
            <person name="Magalhaes I.L.F."/>
            <person name="Oliveira U."/>
            <person name="Santos F.R."/>
            <person name="Vidigal T.H.D.A."/>
            <person name="Brescovit A.D."/>
            <person name="Santos A.J."/>
        </authorList>
    </citation>
    <scope>NUCLEOTIDE SEQUENCE</scope>
    <source>
        <tissue evidence="1">Shoot tissue taken approximately 20 cm above the soil surface</tissue>
    </source>
</reference>
<name>A0A0A9HIB5_ARUDO</name>
<accession>A0A0A9HIB5</accession>
<sequence length="15" mass="1668">MNSRTLITSNHPAPE</sequence>
<proteinExistence type="predicted"/>